<dbReference type="OrthoDB" id="3687641at2759"/>
<evidence type="ECO:0000313" key="5">
    <source>
        <dbReference type="Proteomes" id="UP000292702"/>
    </source>
</evidence>
<proteinExistence type="inferred from homology"/>
<keyword evidence="5" id="KW-1185">Reference proteome</keyword>
<dbReference type="STRING" id="92696.A0A4R0R4U5"/>
<protein>
    <submittedName>
        <fullName evidence="4">Uncharacterized protein</fullName>
    </submittedName>
</protein>
<dbReference type="InterPro" id="IPR021765">
    <property type="entry name" value="UstYa-like"/>
</dbReference>
<dbReference type="Pfam" id="PF11807">
    <property type="entry name" value="UstYa"/>
    <property type="match status" value="1"/>
</dbReference>
<dbReference type="GO" id="GO:0043386">
    <property type="term" value="P:mycotoxin biosynthetic process"/>
    <property type="evidence" value="ECO:0007669"/>
    <property type="project" value="InterPro"/>
</dbReference>
<comment type="pathway">
    <text evidence="1">Mycotoxin biosynthesis.</text>
</comment>
<accession>A0A4R0R4U5</accession>
<dbReference type="Proteomes" id="UP000292702">
    <property type="component" value="Unassembled WGS sequence"/>
</dbReference>
<organism evidence="4 5">
    <name type="scientific">Steccherinum ochraceum</name>
    <dbReference type="NCBI Taxonomy" id="92696"/>
    <lineage>
        <taxon>Eukaryota</taxon>
        <taxon>Fungi</taxon>
        <taxon>Dikarya</taxon>
        <taxon>Basidiomycota</taxon>
        <taxon>Agaricomycotina</taxon>
        <taxon>Agaricomycetes</taxon>
        <taxon>Polyporales</taxon>
        <taxon>Steccherinaceae</taxon>
        <taxon>Steccherinum</taxon>
    </lineage>
</organism>
<reference evidence="4 5" key="1">
    <citation type="submission" date="2018-11" db="EMBL/GenBank/DDBJ databases">
        <title>Genome assembly of Steccherinum ochraceum LE-BIN_3174, the white-rot fungus of the Steccherinaceae family (The Residual Polyporoid clade, Polyporales, Basidiomycota).</title>
        <authorList>
            <person name="Fedorova T.V."/>
            <person name="Glazunova O.A."/>
            <person name="Landesman E.O."/>
            <person name="Moiseenko K.V."/>
            <person name="Psurtseva N.V."/>
            <person name="Savinova O.S."/>
            <person name="Shakhova N.V."/>
            <person name="Tyazhelova T.V."/>
            <person name="Vasina D.V."/>
        </authorList>
    </citation>
    <scope>NUCLEOTIDE SEQUENCE [LARGE SCALE GENOMIC DNA]</scope>
    <source>
        <strain evidence="4 5">LE-BIN_3174</strain>
    </source>
</reference>
<sequence>MTNLRLLAFFVFSILIGILSVPYSSWKDIARRVNLWRTPLSWLPAPRDQVVLRFIHSSVHYNFGAVGWDHLLPAHEDAHLVRTQDADGTLSTKTVALFHQLSCVDILHQAYVEEGSHQTSELVQHCLNYIRQAVMCQLDMSNEPQGDAQTSNGRDSLCHDWESVYREAERNWDAYGKVAMLL</sequence>
<dbReference type="GO" id="GO:0016491">
    <property type="term" value="F:oxidoreductase activity"/>
    <property type="evidence" value="ECO:0007669"/>
    <property type="project" value="UniProtKB-KW"/>
</dbReference>
<evidence type="ECO:0000256" key="2">
    <source>
        <dbReference type="ARBA" id="ARBA00023002"/>
    </source>
</evidence>
<gene>
    <name evidence="4" type="ORF">EIP91_006970</name>
</gene>
<evidence type="ECO:0000313" key="4">
    <source>
        <dbReference type="EMBL" id="TCD62361.1"/>
    </source>
</evidence>
<keyword evidence="2" id="KW-0560">Oxidoreductase</keyword>
<name>A0A4R0R4U5_9APHY</name>
<comment type="similarity">
    <text evidence="3">Belongs to the ustYa family.</text>
</comment>
<dbReference type="EMBL" id="RWJN01000378">
    <property type="protein sequence ID" value="TCD62361.1"/>
    <property type="molecule type" value="Genomic_DNA"/>
</dbReference>
<evidence type="ECO:0000256" key="3">
    <source>
        <dbReference type="ARBA" id="ARBA00035112"/>
    </source>
</evidence>
<dbReference type="PANTHER" id="PTHR33365:SF11">
    <property type="entry name" value="TAT PATHWAY SIGNAL SEQUENCE"/>
    <property type="match status" value="1"/>
</dbReference>
<comment type="caution">
    <text evidence="4">The sequence shown here is derived from an EMBL/GenBank/DDBJ whole genome shotgun (WGS) entry which is preliminary data.</text>
</comment>
<evidence type="ECO:0000256" key="1">
    <source>
        <dbReference type="ARBA" id="ARBA00004685"/>
    </source>
</evidence>
<dbReference type="AlphaFoldDB" id="A0A4R0R4U5"/>
<dbReference type="PANTHER" id="PTHR33365">
    <property type="entry name" value="YALI0B05434P"/>
    <property type="match status" value="1"/>
</dbReference>